<dbReference type="EC" id="2.3.1.41" evidence="4"/>
<evidence type="ECO:0000256" key="10">
    <source>
        <dbReference type="ARBA" id="ARBA00042143"/>
    </source>
</evidence>
<reference evidence="15 16" key="1">
    <citation type="submission" date="2024-04" db="EMBL/GenBank/DDBJ databases">
        <title>Flavobacterium sp. DGU11 16S ribosomal RNA gene Genome sequencing and assembly.</title>
        <authorList>
            <person name="Park S."/>
        </authorList>
    </citation>
    <scope>NUCLEOTIDE SEQUENCE [LARGE SCALE GENOMIC DNA]</scope>
    <source>
        <strain evidence="15 16">DGU11</strain>
    </source>
</reference>
<keyword evidence="6 13" id="KW-0808">Transferase</keyword>
<dbReference type="PANTHER" id="PTHR11712">
    <property type="entry name" value="POLYKETIDE SYNTHASE-RELATED"/>
    <property type="match status" value="1"/>
</dbReference>
<evidence type="ECO:0000256" key="8">
    <source>
        <dbReference type="ARBA" id="ARBA00039450"/>
    </source>
</evidence>
<evidence type="ECO:0000256" key="12">
    <source>
        <dbReference type="ARBA" id="ARBA00048506"/>
    </source>
</evidence>
<protein>
    <recommendedName>
        <fullName evidence="8">3-oxoacyl-[acyl-carrier-protein] synthase 1</fullName>
        <ecNumber evidence="4">2.3.1.41</ecNumber>
    </recommendedName>
    <alternativeName>
        <fullName evidence="9">3-oxoacyl-[acyl-carrier-protein] synthase I</fullName>
    </alternativeName>
    <alternativeName>
        <fullName evidence="10">Beta-ketoacyl-ACP synthase I</fullName>
    </alternativeName>
</protein>
<dbReference type="SMART" id="SM00825">
    <property type="entry name" value="PKS_KS"/>
    <property type="match status" value="1"/>
</dbReference>
<dbReference type="PROSITE" id="PS52004">
    <property type="entry name" value="KS3_2"/>
    <property type="match status" value="1"/>
</dbReference>
<dbReference type="EMBL" id="JBBYHR010000004">
    <property type="protein sequence ID" value="MEL1244332.1"/>
    <property type="molecule type" value="Genomic_DNA"/>
</dbReference>
<evidence type="ECO:0000256" key="6">
    <source>
        <dbReference type="ARBA" id="ARBA00022679"/>
    </source>
</evidence>
<evidence type="ECO:0000256" key="11">
    <source>
        <dbReference type="ARBA" id="ARBA00048121"/>
    </source>
</evidence>
<evidence type="ECO:0000313" key="16">
    <source>
        <dbReference type="Proteomes" id="UP001464555"/>
    </source>
</evidence>
<gene>
    <name evidence="15" type="ORF">AAEO56_08685</name>
</gene>
<comment type="subunit">
    <text evidence="3">Homodimer.</text>
</comment>
<evidence type="ECO:0000256" key="13">
    <source>
        <dbReference type="RuleBase" id="RU003694"/>
    </source>
</evidence>
<proteinExistence type="inferred from homology"/>
<keyword evidence="16" id="KW-1185">Reference proteome</keyword>
<dbReference type="RefSeq" id="WP_341696649.1">
    <property type="nucleotide sequence ID" value="NZ_JBBYHR010000004.1"/>
</dbReference>
<dbReference type="InterPro" id="IPR014030">
    <property type="entry name" value="Ketoacyl_synth_N"/>
</dbReference>
<dbReference type="InterPro" id="IPR000794">
    <property type="entry name" value="Beta-ketoacyl_synthase"/>
</dbReference>
<sequence>MSRRVVITGLGIAAPNGVGIPAFTHAIKNGISGIKHDTELERLQFSCQIAGKPDITDEMKQRYFSELELRGFNSTGILYGVIAGMEAWADAKLDVNNSDQPDWDSGIIFGSGTSGIDKFRESIYKIDDLQTRRLGSTVVVQTMNSGISAYLGGKLGLGNQITTNSSACVTGTESILMAYERIKNGQAKRMLAGSTGDSGPYIWAGFDAMRVCTFKHNDSPEQGSRPMSASASGFVPGSGAGAMVLEELESALERGATIYGEVLGGHVNSGGQRGEGTMTAPNSIAVQRCIKGAIKDSGITANDIDAINGHLTATSKDSLEIKNWAEALGRSGSNFPYINSLKSMTGHCLSGAGSVESVAAVLQLHEGFVFPNINCEDIHPEIVSLVDLLKIPQQKINTEINILAKASFGFGDVNACIIFKKFT</sequence>
<evidence type="ECO:0000256" key="5">
    <source>
        <dbReference type="ARBA" id="ARBA00022490"/>
    </source>
</evidence>
<keyword evidence="5" id="KW-0963">Cytoplasm</keyword>
<keyword evidence="7 15" id="KW-0012">Acyltransferase</keyword>
<accession>A0ABU9HWM0</accession>
<evidence type="ECO:0000256" key="9">
    <source>
        <dbReference type="ARBA" id="ARBA00041620"/>
    </source>
</evidence>
<dbReference type="InterPro" id="IPR014031">
    <property type="entry name" value="Ketoacyl_synth_C"/>
</dbReference>
<evidence type="ECO:0000256" key="7">
    <source>
        <dbReference type="ARBA" id="ARBA00023315"/>
    </source>
</evidence>
<dbReference type="InterPro" id="IPR020841">
    <property type="entry name" value="PKS_Beta-ketoAc_synthase_dom"/>
</dbReference>
<evidence type="ECO:0000256" key="1">
    <source>
        <dbReference type="ARBA" id="ARBA00004496"/>
    </source>
</evidence>
<dbReference type="Pfam" id="PF00109">
    <property type="entry name" value="ketoacyl-synt"/>
    <property type="match status" value="1"/>
</dbReference>
<feature type="domain" description="Ketosynthase family 3 (KS3)" evidence="14">
    <location>
        <begin position="2"/>
        <end position="421"/>
    </location>
</feature>
<dbReference type="Pfam" id="PF02801">
    <property type="entry name" value="Ketoacyl-synt_C"/>
    <property type="match status" value="1"/>
</dbReference>
<dbReference type="PANTHER" id="PTHR11712:SF306">
    <property type="entry name" value="3-OXOACYL-[ACYL-CARRIER-PROTEIN] SYNTHASE 1"/>
    <property type="match status" value="1"/>
</dbReference>
<dbReference type="Proteomes" id="UP001464555">
    <property type="component" value="Unassembled WGS sequence"/>
</dbReference>
<name>A0ABU9HWM0_9FLAO</name>
<evidence type="ECO:0000259" key="14">
    <source>
        <dbReference type="PROSITE" id="PS52004"/>
    </source>
</evidence>
<evidence type="ECO:0000256" key="3">
    <source>
        <dbReference type="ARBA" id="ARBA00011738"/>
    </source>
</evidence>
<comment type="similarity">
    <text evidence="2 13">Belongs to the thiolase-like superfamily. Beta-ketoacyl-ACP synthases family.</text>
</comment>
<comment type="catalytic activity">
    <reaction evidence="12">
        <text>a fatty acyl-[ACP] + malonyl-[ACP] + H(+) = a 3-oxoacyl-[ACP] + holo-[ACP] + CO2</text>
        <dbReference type="Rhea" id="RHEA:22836"/>
        <dbReference type="Rhea" id="RHEA-COMP:9623"/>
        <dbReference type="Rhea" id="RHEA-COMP:9685"/>
        <dbReference type="Rhea" id="RHEA-COMP:9916"/>
        <dbReference type="Rhea" id="RHEA-COMP:14125"/>
        <dbReference type="ChEBI" id="CHEBI:15378"/>
        <dbReference type="ChEBI" id="CHEBI:16526"/>
        <dbReference type="ChEBI" id="CHEBI:64479"/>
        <dbReference type="ChEBI" id="CHEBI:78449"/>
        <dbReference type="ChEBI" id="CHEBI:78776"/>
        <dbReference type="ChEBI" id="CHEBI:138651"/>
        <dbReference type="EC" id="2.3.1.41"/>
    </reaction>
    <physiologicalReaction direction="left-to-right" evidence="12">
        <dbReference type="Rhea" id="RHEA:22837"/>
    </physiologicalReaction>
</comment>
<dbReference type="Gene3D" id="3.40.47.10">
    <property type="match status" value="1"/>
</dbReference>
<evidence type="ECO:0000313" key="15">
    <source>
        <dbReference type="EMBL" id="MEL1244332.1"/>
    </source>
</evidence>
<organism evidence="15 16">
    <name type="scientific">Flavobacterium arundinis</name>
    <dbReference type="NCBI Taxonomy" id="3139143"/>
    <lineage>
        <taxon>Bacteria</taxon>
        <taxon>Pseudomonadati</taxon>
        <taxon>Bacteroidota</taxon>
        <taxon>Flavobacteriia</taxon>
        <taxon>Flavobacteriales</taxon>
        <taxon>Flavobacteriaceae</taxon>
        <taxon>Flavobacterium</taxon>
    </lineage>
</organism>
<dbReference type="InterPro" id="IPR016039">
    <property type="entry name" value="Thiolase-like"/>
</dbReference>
<comment type="catalytic activity">
    <reaction evidence="11">
        <text>(3Z)-decenoyl-[ACP] + malonyl-[ACP] + H(+) = 3-oxo-(5Z)-dodecenoyl-[ACP] + holo-[ACP] + CO2</text>
        <dbReference type="Rhea" id="RHEA:54940"/>
        <dbReference type="Rhea" id="RHEA-COMP:9623"/>
        <dbReference type="Rhea" id="RHEA-COMP:9685"/>
        <dbReference type="Rhea" id="RHEA-COMP:9927"/>
        <dbReference type="Rhea" id="RHEA-COMP:14042"/>
        <dbReference type="ChEBI" id="CHEBI:15378"/>
        <dbReference type="ChEBI" id="CHEBI:16526"/>
        <dbReference type="ChEBI" id="CHEBI:64479"/>
        <dbReference type="ChEBI" id="CHEBI:78449"/>
        <dbReference type="ChEBI" id="CHEBI:78798"/>
        <dbReference type="ChEBI" id="CHEBI:138410"/>
    </reaction>
    <physiologicalReaction direction="left-to-right" evidence="11">
        <dbReference type="Rhea" id="RHEA:54941"/>
    </physiologicalReaction>
</comment>
<comment type="subcellular location">
    <subcellularLocation>
        <location evidence="1">Cytoplasm</location>
    </subcellularLocation>
</comment>
<evidence type="ECO:0000256" key="4">
    <source>
        <dbReference type="ARBA" id="ARBA00013191"/>
    </source>
</evidence>
<dbReference type="GO" id="GO:0016746">
    <property type="term" value="F:acyltransferase activity"/>
    <property type="evidence" value="ECO:0007669"/>
    <property type="project" value="UniProtKB-KW"/>
</dbReference>
<dbReference type="SUPFAM" id="SSF53901">
    <property type="entry name" value="Thiolase-like"/>
    <property type="match status" value="2"/>
</dbReference>
<dbReference type="CDD" id="cd00834">
    <property type="entry name" value="KAS_I_II"/>
    <property type="match status" value="1"/>
</dbReference>
<comment type="caution">
    <text evidence="15">The sequence shown here is derived from an EMBL/GenBank/DDBJ whole genome shotgun (WGS) entry which is preliminary data.</text>
</comment>
<evidence type="ECO:0000256" key="2">
    <source>
        <dbReference type="ARBA" id="ARBA00008467"/>
    </source>
</evidence>